<dbReference type="WBParaSite" id="PS1159_v2.g7864.t1">
    <property type="protein sequence ID" value="PS1159_v2.g7864.t1"/>
    <property type="gene ID" value="PS1159_v2.g7864"/>
</dbReference>
<name>A0AC35GRC8_9BILA</name>
<organism evidence="1 2">
    <name type="scientific">Panagrolaimus sp. PS1159</name>
    <dbReference type="NCBI Taxonomy" id="55785"/>
    <lineage>
        <taxon>Eukaryota</taxon>
        <taxon>Metazoa</taxon>
        <taxon>Ecdysozoa</taxon>
        <taxon>Nematoda</taxon>
        <taxon>Chromadorea</taxon>
        <taxon>Rhabditida</taxon>
        <taxon>Tylenchina</taxon>
        <taxon>Panagrolaimomorpha</taxon>
        <taxon>Panagrolaimoidea</taxon>
        <taxon>Panagrolaimidae</taxon>
        <taxon>Panagrolaimus</taxon>
    </lineage>
</organism>
<proteinExistence type="predicted"/>
<protein>
    <submittedName>
        <fullName evidence="2">Uncharacterized protein</fullName>
    </submittedName>
</protein>
<sequence length="123" mass="13906">MASTSPQVSQPHNIEWNGDKNALYTLVKTDPDAPSRANMLVLDHQKELVFIVTLILFINNLEKFLILNKHGHLTNDCADNRGGWSVDKFAQKLNLGTHVAGNFFQAEYDDYVPDLYKKLGFEA</sequence>
<dbReference type="Proteomes" id="UP000887580">
    <property type="component" value="Unplaced"/>
</dbReference>
<evidence type="ECO:0000313" key="1">
    <source>
        <dbReference type="Proteomes" id="UP000887580"/>
    </source>
</evidence>
<accession>A0AC35GRC8</accession>
<evidence type="ECO:0000313" key="2">
    <source>
        <dbReference type="WBParaSite" id="PS1159_v2.g7864.t1"/>
    </source>
</evidence>
<reference evidence="2" key="1">
    <citation type="submission" date="2022-11" db="UniProtKB">
        <authorList>
            <consortium name="WormBaseParasite"/>
        </authorList>
    </citation>
    <scope>IDENTIFICATION</scope>
</reference>